<dbReference type="AlphaFoldDB" id="A0AAD6HNQ1"/>
<gene>
    <name evidence="2" type="ORF">N7493_004507</name>
</gene>
<keyword evidence="1" id="KW-0472">Membrane</keyword>
<sequence>MSESWSHLTQNPLSTTPGFLGEIYNGETYEIKSESAMSAANSGSESDDKTFKGYLPGESWWAHCRRTTTRCTIWVTIGVFLLVISLGTVLILMATNVIYIPPRNPLAHLRVKEDPTEPIPQLRSRALMNQTQINTAVLLTGTTGPLPTGKLYSIANDTVTVRKHGFVTRIRPSPTALNSQL</sequence>
<proteinExistence type="predicted"/>
<name>A0AAD6HNQ1_9EURO</name>
<evidence type="ECO:0000256" key="1">
    <source>
        <dbReference type="SAM" id="Phobius"/>
    </source>
</evidence>
<keyword evidence="1" id="KW-1133">Transmembrane helix</keyword>
<organism evidence="2 3">
    <name type="scientific">Penicillium malachiteum</name>
    <dbReference type="NCBI Taxonomy" id="1324776"/>
    <lineage>
        <taxon>Eukaryota</taxon>
        <taxon>Fungi</taxon>
        <taxon>Dikarya</taxon>
        <taxon>Ascomycota</taxon>
        <taxon>Pezizomycotina</taxon>
        <taxon>Eurotiomycetes</taxon>
        <taxon>Eurotiomycetidae</taxon>
        <taxon>Eurotiales</taxon>
        <taxon>Aspergillaceae</taxon>
        <taxon>Penicillium</taxon>
    </lineage>
</organism>
<dbReference type="EMBL" id="JAQJAN010000005">
    <property type="protein sequence ID" value="KAJ5728177.1"/>
    <property type="molecule type" value="Genomic_DNA"/>
</dbReference>
<keyword evidence="1" id="KW-0812">Transmembrane</keyword>
<reference evidence="2" key="1">
    <citation type="journal article" date="2023" name="IMA Fungus">
        <title>Comparative genomic study of the Penicillium genus elucidates a diverse pangenome and 15 lateral gene transfer events.</title>
        <authorList>
            <person name="Petersen C."/>
            <person name="Sorensen T."/>
            <person name="Nielsen M.R."/>
            <person name="Sondergaard T.E."/>
            <person name="Sorensen J.L."/>
            <person name="Fitzpatrick D.A."/>
            <person name="Frisvad J.C."/>
            <person name="Nielsen K.L."/>
        </authorList>
    </citation>
    <scope>NUCLEOTIDE SEQUENCE</scope>
    <source>
        <strain evidence="2">IBT 17514</strain>
    </source>
</reference>
<feature type="transmembrane region" description="Helical" evidence="1">
    <location>
        <begin position="73"/>
        <end position="100"/>
    </location>
</feature>
<evidence type="ECO:0000313" key="2">
    <source>
        <dbReference type="EMBL" id="KAJ5728177.1"/>
    </source>
</evidence>
<protein>
    <submittedName>
        <fullName evidence="2">Uncharacterized protein</fullName>
    </submittedName>
</protein>
<comment type="caution">
    <text evidence="2">The sequence shown here is derived from an EMBL/GenBank/DDBJ whole genome shotgun (WGS) entry which is preliminary data.</text>
</comment>
<dbReference type="Proteomes" id="UP001215712">
    <property type="component" value="Unassembled WGS sequence"/>
</dbReference>
<keyword evidence="3" id="KW-1185">Reference proteome</keyword>
<accession>A0AAD6HNQ1</accession>
<evidence type="ECO:0000313" key="3">
    <source>
        <dbReference type="Proteomes" id="UP001215712"/>
    </source>
</evidence>
<reference evidence="2" key="2">
    <citation type="submission" date="2023-01" db="EMBL/GenBank/DDBJ databases">
        <authorList>
            <person name="Petersen C."/>
        </authorList>
    </citation>
    <scope>NUCLEOTIDE SEQUENCE</scope>
    <source>
        <strain evidence="2">IBT 17514</strain>
    </source>
</reference>